<evidence type="ECO:0000313" key="7">
    <source>
        <dbReference type="EnsemblProtists" id="EKX47862"/>
    </source>
</evidence>
<dbReference type="EMBL" id="JH992988">
    <property type="protein sequence ID" value="EKX47862.1"/>
    <property type="molecule type" value="Genomic_DNA"/>
</dbReference>
<feature type="non-terminal residue" evidence="6">
    <location>
        <position position="1"/>
    </location>
</feature>
<accession>L1JHT2</accession>
<feature type="domain" description="Translation initiation factor 3 C-terminal" evidence="4">
    <location>
        <begin position="48"/>
        <end position="131"/>
    </location>
</feature>
<dbReference type="InterPro" id="IPR019815">
    <property type="entry name" value="Translation_initiation_fac_3_C"/>
</dbReference>
<proteinExistence type="inferred from homology"/>
<evidence type="ECO:0000256" key="3">
    <source>
        <dbReference type="ARBA" id="ARBA00022917"/>
    </source>
</evidence>
<reference evidence="6 8" key="1">
    <citation type="journal article" date="2012" name="Nature">
        <title>Algal genomes reveal evolutionary mosaicism and the fate of nucleomorphs.</title>
        <authorList>
            <consortium name="DOE Joint Genome Institute"/>
            <person name="Curtis B.A."/>
            <person name="Tanifuji G."/>
            <person name="Burki F."/>
            <person name="Gruber A."/>
            <person name="Irimia M."/>
            <person name="Maruyama S."/>
            <person name="Arias M.C."/>
            <person name="Ball S.G."/>
            <person name="Gile G.H."/>
            <person name="Hirakawa Y."/>
            <person name="Hopkins J.F."/>
            <person name="Kuo A."/>
            <person name="Rensing S.A."/>
            <person name="Schmutz J."/>
            <person name="Symeonidi A."/>
            <person name="Elias M."/>
            <person name="Eveleigh R.J."/>
            <person name="Herman E.K."/>
            <person name="Klute M.J."/>
            <person name="Nakayama T."/>
            <person name="Obornik M."/>
            <person name="Reyes-Prieto A."/>
            <person name="Armbrust E.V."/>
            <person name="Aves S.J."/>
            <person name="Beiko R.G."/>
            <person name="Coutinho P."/>
            <person name="Dacks J.B."/>
            <person name="Durnford D.G."/>
            <person name="Fast N.M."/>
            <person name="Green B.R."/>
            <person name="Grisdale C.J."/>
            <person name="Hempel F."/>
            <person name="Henrissat B."/>
            <person name="Hoppner M.P."/>
            <person name="Ishida K."/>
            <person name="Kim E."/>
            <person name="Koreny L."/>
            <person name="Kroth P.G."/>
            <person name="Liu Y."/>
            <person name="Malik S.B."/>
            <person name="Maier U.G."/>
            <person name="McRose D."/>
            <person name="Mock T."/>
            <person name="Neilson J.A."/>
            <person name="Onodera N.T."/>
            <person name="Poole A.M."/>
            <person name="Pritham E.J."/>
            <person name="Richards T.A."/>
            <person name="Rocap G."/>
            <person name="Roy S.W."/>
            <person name="Sarai C."/>
            <person name="Schaack S."/>
            <person name="Shirato S."/>
            <person name="Slamovits C.H."/>
            <person name="Spencer D.F."/>
            <person name="Suzuki S."/>
            <person name="Worden A.Z."/>
            <person name="Zauner S."/>
            <person name="Barry K."/>
            <person name="Bell C."/>
            <person name="Bharti A.K."/>
            <person name="Crow J.A."/>
            <person name="Grimwood J."/>
            <person name="Kramer R."/>
            <person name="Lindquist E."/>
            <person name="Lucas S."/>
            <person name="Salamov A."/>
            <person name="McFadden G.I."/>
            <person name="Lane C.E."/>
            <person name="Keeling P.J."/>
            <person name="Gray M.W."/>
            <person name="Grigoriev I.V."/>
            <person name="Archibald J.M."/>
        </authorList>
    </citation>
    <scope>NUCLEOTIDE SEQUENCE</scope>
    <source>
        <strain evidence="6 8">CCMP2712</strain>
    </source>
</reference>
<dbReference type="GO" id="GO:0043022">
    <property type="term" value="F:ribosome binding"/>
    <property type="evidence" value="ECO:0007669"/>
    <property type="project" value="TreeGrafter"/>
</dbReference>
<dbReference type="OMA" id="ERYMQEK"/>
<dbReference type="InterPro" id="IPR036788">
    <property type="entry name" value="T_IF-3_C_sf"/>
</dbReference>
<dbReference type="eggNOG" id="ENOG502SG2W">
    <property type="taxonomic scope" value="Eukaryota"/>
</dbReference>
<dbReference type="Gene3D" id="3.30.110.10">
    <property type="entry name" value="Translation initiation factor 3 (IF-3), C-terminal domain"/>
    <property type="match status" value="1"/>
</dbReference>
<evidence type="ECO:0000313" key="8">
    <source>
        <dbReference type="Proteomes" id="UP000011087"/>
    </source>
</evidence>
<dbReference type="InterPro" id="IPR036787">
    <property type="entry name" value="T_IF-3_N_sf"/>
</dbReference>
<dbReference type="SUPFAM" id="SSF54364">
    <property type="entry name" value="Translation initiation factor IF3, N-terminal domain"/>
    <property type="match status" value="1"/>
</dbReference>
<dbReference type="AlphaFoldDB" id="L1JHT2"/>
<dbReference type="Pfam" id="PF00707">
    <property type="entry name" value="IF3_C"/>
    <property type="match status" value="1"/>
</dbReference>
<dbReference type="Proteomes" id="UP000011087">
    <property type="component" value="Unassembled WGS sequence"/>
</dbReference>
<dbReference type="KEGG" id="gtt:GUITHDRAFT_55327"/>
<sequence>AKEEDLDPVLVRQDEEMLVVKLMDAGKTRHLMQKKKKEAAKKSETSVLKEVRLGLNIGQHDLDFKMKQAKEFLAKNNKVKLYIQLRGADFYRSQNKAAALLKEISTQVKEVGVPDEQTTMTGNVVSLFVSPMK</sequence>
<dbReference type="GO" id="GO:0032790">
    <property type="term" value="P:ribosome disassembly"/>
    <property type="evidence" value="ECO:0007669"/>
    <property type="project" value="TreeGrafter"/>
</dbReference>
<dbReference type="OrthoDB" id="21573at2759"/>
<dbReference type="PaxDb" id="55529-EKX47862"/>
<dbReference type="NCBIfam" id="TIGR00168">
    <property type="entry name" value="infC"/>
    <property type="match status" value="1"/>
</dbReference>
<feature type="non-terminal residue" evidence="6">
    <location>
        <position position="133"/>
    </location>
</feature>
<dbReference type="InterPro" id="IPR019814">
    <property type="entry name" value="Translation_initiation_fac_3_N"/>
</dbReference>
<dbReference type="RefSeq" id="XP_005834842.1">
    <property type="nucleotide sequence ID" value="XM_005834785.1"/>
</dbReference>
<evidence type="ECO:0000256" key="2">
    <source>
        <dbReference type="ARBA" id="ARBA00022540"/>
    </source>
</evidence>
<reference evidence="7" key="3">
    <citation type="submission" date="2015-06" db="UniProtKB">
        <authorList>
            <consortium name="EnsemblProtists"/>
        </authorList>
    </citation>
    <scope>IDENTIFICATION</scope>
</reference>
<dbReference type="EnsemblProtists" id="EKX47862">
    <property type="protein sequence ID" value="EKX47862"/>
    <property type="gene ID" value="GUITHDRAFT_55327"/>
</dbReference>
<dbReference type="GeneID" id="17304429"/>
<keyword evidence="3" id="KW-0648">Protein biosynthesis</keyword>
<organism evidence="6">
    <name type="scientific">Guillardia theta (strain CCMP2712)</name>
    <name type="common">Cryptophyte</name>
    <dbReference type="NCBI Taxonomy" id="905079"/>
    <lineage>
        <taxon>Eukaryota</taxon>
        <taxon>Cryptophyceae</taxon>
        <taxon>Pyrenomonadales</taxon>
        <taxon>Geminigeraceae</taxon>
        <taxon>Guillardia</taxon>
    </lineage>
</organism>
<evidence type="ECO:0000256" key="1">
    <source>
        <dbReference type="ARBA" id="ARBA00005439"/>
    </source>
</evidence>
<feature type="domain" description="Translation initiation factor 3 N-terminal" evidence="5">
    <location>
        <begin position="1"/>
        <end position="39"/>
    </location>
</feature>
<keyword evidence="8" id="KW-1185">Reference proteome</keyword>
<dbReference type="PANTHER" id="PTHR10938:SF0">
    <property type="entry name" value="TRANSLATION INITIATION FACTOR IF-3, MITOCHONDRIAL"/>
    <property type="match status" value="1"/>
</dbReference>
<dbReference type="HOGENOM" id="CLU_054919_3_3_1"/>
<comment type="similarity">
    <text evidence="1">Belongs to the IF-3 family.</text>
</comment>
<evidence type="ECO:0000313" key="6">
    <source>
        <dbReference type="EMBL" id="EKX47862.1"/>
    </source>
</evidence>
<dbReference type="InterPro" id="IPR001288">
    <property type="entry name" value="Translation_initiation_fac_3"/>
</dbReference>
<reference evidence="8" key="2">
    <citation type="submission" date="2012-11" db="EMBL/GenBank/DDBJ databases">
        <authorList>
            <person name="Kuo A."/>
            <person name="Curtis B.A."/>
            <person name="Tanifuji G."/>
            <person name="Burki F."/>
            <person name="Gruber A."/>
            <person name="Irimia M."/>
            <person name="Maruyama S."/>
            <person name="Arias M.C."/>
            <person name="Ball S.G."/>
            <person name="Gile G.H."/>
            <person name="Hirakawa Y."/>
            <person name="Hopkins J.F."/>
            <person name="Rensing S.A."/>
            <person name="Schmutz J."/>
            <person name="Symeonidi A."/>
            <person name="Elias M."/>
            <person name="Eveleigh R.J."/>
            <person name="Herman E.K."/>
            <person name="Klute M.J."/>
            <person name="Nakayama T."/>
            <person name="Obornik M."/>
            <person name="Reyes-Prieto A."/>
            <person name="Armbrust E.V."/>
            <person name="Aves S.J."/>
            <person name="Beiko R.G."/>
            <person name="Coutinho P."/>
            <person name="Dacks J.B."/>
            <person name="Durnford D.G."/>
            <person name="Fast N.M."/>
            <person name="Green B.R."/>
            <person name="Grisdale C."/>
            <person name="Hempe F."/>
            <person name="Henrissat B."/>
            <person name="Hoppner M.P."/>
            <person name="Ishida K.-I."/>
            <person name="Kim E."/>
            <person name="Koreny L."/>
            <person name="Kroth P.G."/>
            <person name="Liu Y."/>
            <person name="Malik S.-B."/>
            <person name="Maier U.G."/>
            <person name="McRose D."/>
            <person name="Mock T."/>
            <person name="Neilson J.A."/>
            <person name="Onodera N.T."/>
            <person name="Poole A.M."/>
            <person name="Pritham E.J."/>
            <person name="Richards T.A."/>
            <person name="Rocap G."/>
            <person name="Roy S.W."/>
            <person name="Sarai C."/>
            <person name="Schaack S."/>
            <person name="Shirato S."/>
            <person name="Slamovits C.H."/>
            <person name="Spencer D.F."/>
            <person name="Suzuki S."/>
            <person name="Worden A.Z."/>
            <person name="Zauner S."/>
            <person name="Barry K."/>
            <person name="Bell C."/>
            <person name="Bharti A.K."/>
            <person name="Crow J.A."/>
            <person name="Grimwood J."/>
            <person name="Kramer R."/>
            <person name="Lindquist E."/>
            <person name="Lucas S."/>
            <person name="Salamov A."/>
            <person name="McFadden G.I."/>
            <person name="Lane C.E."/>
            <person name="Keeling P.J."/>
            <person name="Gray M.W."/>
            <person name="Grigoriev I.V."/>
            <person name="Archibald J.M."/>
        </authorList>
    </citation>
    <scope>NUCLEOTIDE SEQUENCE</scope>
    <source>
        <strain evidence="8">CCMP2712</strain>
    </source>
</reference>
<dbReference type="GO" id="GO:0003743">
    <property type="term" value="F:translation initiation factor activity"/>
    <property type="evidence" value="ECO:0007669"/>
    <property type="project" value="UniProtKB-KW"/>
</dbReference>
<dbReference type="Pfam" id="PF05198">
    <property type="entry name" value="IF3_N"/>
    <property type="match status" value="1"/>
</dbReference>
<keyword evidence="2" id="KW-0396">Initiation factor</keyword>
<gene>
    <name evidence="6" type="ORF">GUITHDRAFT_55327</name>
</gene>
<dbReference type="Gene3D" id="3.10.20.80">
    <property type="entry name" value="Translation initiation factor 3 (IF-3), N-terminal domain"/>
    <property type="match status" value="1"/>
</dbReference>
<dbReference type="PANTHER" id="PTHR10938">
    <property type="entry name" value="TRANSLATION INITIATION FACTOR IF-3"/>
    <property type="match status" value="1"/>
</dbReference>
<name>L1JHT2_GUITC</name>
<dbReference type="GO" id="GO:0005737">
    <property type="term" value="C:cytoplasm"/>
    <property type="evidence" value="ECO:0007669"/>
    <property type="project" value="UniProtKB-ARBA"/>
</dbReference>
<protein>
    <submittedName>
        <fullName evidence="6 7">Uncharacterized protein</fullName>
    </submittedName>
</protein>
<dbReference type="SUPFAM" id="SSF55200">
    <property type="entry name" value="Translation initiation factor IF3, C-terminal domain"/>
    <property type="match status" value="1"/>
</dbReference>
<evidence type="ECO:0000259" key="4">
    <source>
        <dbReference type="Pfam" id="PF00707"/>
    </source>
</evidence>
<evidence type="ECO:0000259" key="5">
    <source>
        <dbReference type="Pfam" id="PF05198"/>
    </source>
</evidence>